<keyword evidence="2" id="KW-0540">Nuclease</keyword>
<dbReference type="Proteomes" id="UP000256779">
    <property type="component" value="Unassembled WGS sequence"/>
</dbReference>
<dbReference type="GO" id="GO:0004519">
    <property type="term" value="F:endonuclease activity"/>
    <property type="evidence" value="ECO:0007669"/>
    <property type="project" value="UniProtKB-KW"/>
</dbReference>
<name>A0A3D9KZP1_MARFU</name>
<organism evidence="2 3">
    <name type="scientific">Marinoscillum furvescens DSM 4134</name>
    <dbReference type="NCBI Taxonomy" id="1122208"/>
    <lineage>
        <taxon>Bacteria</taxon>
        <taxon>Pseudomonadati</taxon>
        <taxon>Bacteroidota</taxon>
        <taxon>Cytophagia</taxon>
        <taxon>Cytophagales</taxon>
        <taxon>Reichenbachiellaceae</taxon>
        <taxon>Marinoscillum</taxon>
    </lineage>
</organism>
<dbReference type="InterPro" id="IPR039442">
    <property type="entry name" value="Mrr-like_dom"/>
</dbReference>
<dbReference type="AlphaFoldDB" id="A0A3D9KZP1"/>
<keyword evidence="3" id="KW-1185">Reference proteome</keyword>
<gene>
    <name evidence="2" type="ORF">C7460_11688</name>
</gene>
<accession>A0A3D9KZP1</accession>
<proteinExistence type="predicted"/>
<protein>
    <submittedName>
        <fullName evidence="2">Mrr restriction endonuclease-like protein</fullName>
    </submittedName>
</protein>
<reference evidence="2 3" key="1">
    <citation type="submission" date="2018-07" db="EMBL/GenBank/DDBJ databases">
        <title>Genomic Encyclopedia of Type Strains, Phase IV (KMG-IV): sequencing the most valuable type-strain genomes for metagenomic binning, comparative biology and taxonomic classification.</title>
        <authorList>
            <person name="Goeker M."/>
        </authorList>
    </citation>
    <scope>NUCLEOTIDE SEQUENCE [LARGE SCALE GENOMIC DNA]</scope>
    <source>
        <strain evidence="2 3">DSM 4134</strain>
    </source>
</reference>
<evidence type="ECO:0000313" key="3">
    <source>
        <dbReference type="Proteomes" id="UP000256779"/>
    </source>
</evidence>
<keyword evidence="2" id="KW-0378">Hydrolase</keyword>
<evidence type="ECO:0000313" key="2">
    <source>
        <dbReference type="EMBL" id="RED96030.1"/>
    </source>
</evidence>
<dbReference type="Pfam" id="PF13156">
    <property type="entry name" value="Mrr_cat_2"/>
    <property type="match status" value="1"/>
</dbReference>
<keyword evidence="2" id="KW-0255">Endonuclease</keyword>
<feature type="domain" description="Mrr-like" evidence="1">
    <location>
        <begin position="27"/>
        <end position="118"/>
    </location>
</feature>
<sequence>MLATTRMKKSIRQPENWQDFESLCKKLFGELWNCSLKIKKNGRLGQPQAGVDVYAIPEGQSKYWGIQCKGKDNYKKSKLTKKEIDKEIENAKSFKPELETFIFCTTAVKDSKIEEYIRIKDIENRENGGFEILLYSWEDIADFIDENRNTYNWYVDNIQFKDQFDTQIDFFGVDNELIVKPKFEKITTKYRIKKPIDNQIEKSIFPHHAFLSQVEPIGIFGGSNKINHSWCSFETLIHNSGSTVLEDWKFYLYFDENVRKIDDDFTNDIFMYEKLSKYRTTFAYDEDNMILYSPLDDKPLIQKDSRQFKSYFIPKIGSKEVSIRWELLARDYNREGTITFQIEPEYENSTKTAWVDSKEDEKEEIEIIEFVETKKSS</sequence>
<comment type="caution">
    <text evidence="2">The sequence shown here is derived from an EMBL/GenBank/DDBJ whole genome shotgun (WGS) entry which is preliminary data.</text>
</comment>
<dbReference type="EMBL" id="QREG01000016">
    <property type="protein sequence ID" value="RED96030.1"/>
    <property type="molecule type" value="Genomic_DNA"/>
</dbReference>
<evidence type="ECO:0000259" key="1">
    <source>
        <dbReference type="Pfam" id="PF13156"/>
    </source>
</evidence>